<gene>
    <name evidence="14" type="ORF">CLV84_0476</name>
</gene>
<dbReference type="NCBIfam" id="TIGR01007">
    <property type="entry name" value="eps_fam"/>
    <property type="match status" value="1"/>
</dbReference>
<evidence type="ECO:0000259" key="13">
    <source>
        <dbReference type="Pfam" id="PF13807"/>
    </source>
</evidence>
<evidence type="ECO:0000256" key="1">
    <source>
        <dbReference type="ARBA" id="ARBA00007316"/>
    </source>
</evidence>
<evidence type="ECO:0000256" key="5">
    <source>
        <dbReference type="ARBA" id="ARBA00022741"/>
    </source>
</evidence>
<keyword evidence="11" id="KW-0812">Transmembrane</keyword>
<evidence type="ECO:0000313" key="14">
    <source>
        <dbReference type="EMBL" id="PPK87533.1"/>
    </source>
</evidence>
<comment type="similarity">
    <text evidence="1">Belongs to the CpsD/CapB family.</text>
</comment>
<dbReference type="AlphaFoldDB" id="A0A2S6I7Q5"/>
<dbReference type="InterPro" id="IPR032807">
    <property type="entry name" value="GNVR"/>
</dbReference>
<evidence type="ECO:0000256" key="8">
    <source>
        <dbReference type="ARBA" id="ARBA00023137"/>
    </source>
</evidence>
<keyword evidence="10" id="KW-0175">Coiled coil</keyword>
<feature type="transmembrane region" description="Helical" evidence="11">
    <location>
        <begin position="42"/>
        <end position="60"/>
    </location>
</feature>
<reference evidence="14 15" key="1">
    <citation type="submission" date="2018-02" db="EMBL/GenBank/DDBJ databases">
        <title>Genomic Encyclopedia of Archaeal and Bacterial Type Strains, Phase II (KMG-II): from individual species to whole genera.</title>
        <authorList>
            <person name="Goeker M."/>
        </authorList>
    </citation>
    <scope>NUCLEOTIDE SEQUENCE [LARGE SCALE GENOMIC DNA]</scope>
    <source>
        <strain evidence="14 15">DSM 29526</strain>
    </source>
</reference>
<dbReference type="InterPro" id="IPR005702">
    <property type="entry name" value="Wzc-like_C"/>
</dbReference>
<dbReference type="GO" id="GO:0005524">
    <property type="term" value="F:ATP binding"/>
    <property type="evidence" value="ECO:0007669"/>
    <property type="project" value="UniProtKB-KW"/>
</dbReference>
<comment type="caution">
    <text evidence="14">The sequence shown here is derived from an EMBL/GenBank/DDBJ whole genome shotgun (WGS) entry which is preliminary data.</text>
</comment>
<dbReference type="Gene3D" id="3.40.50.300">
    <property type="entry name" value="P-loop containing nucleotide triphosphate hydrolases"/>
    <property type="match status" value="1"/>
</dbReference>
<dbReference type="OrthoDB" id="9794577at2"/>
<keyword evidence="4" id="KW-0808">Transferase</keyword>
<feature type="domain" description="AAA" evidence="12">
    <location>
        <begin position="598"/>
        <end position="735"/>
    </location>
</feature>
<keyword evidence="8" id="KW-0829">Tyrosine-protein kinase</keyword>
<evidence type="ECO:0000256" key="6">
    <source>
        <dbReference type="ARBA" id="ARBA00022777"/>
    </source>
</evidence>
<organism evidence="14 15">
    <name type="scientific">Neolewinella xylanilytica</name>
    <dbReference type="NCBI Taxonomy" id="1514080"/>
    <lineage>
        <taxon>Bacteria</taxon>
        <taxon>Pseudomonadati</taxon>
        <taxon>Bacteroidota</taxon>
        <taxon>Saprospiria</taxon>
        <taxon>Saprospirales</taxon>
        <taxon>Lewinellaceae</taxon>
        <taxon>Neolewinella</taxon>
    </lineage>
</organism>
<dbReference type="InterPro" id="IPR050445">
    <property type="entry name" value="Bact_polysacc_biosynth/exp"/>
</dbReference>
<feature type="coiled-coil region" evidence="10">
    <location>
        <begin position="420"/>
        <end position="447"/>
    </location>
</feature>
<keyword evidence="11" id="KW-0472">Membrane</keyword>
<evidence type="ECO:0000256" key="4">
    <source>
        <dbReference type="ARBA" id="ARBA00022679"/>
    </source>
</evidence>
<keyword evidence="6" id="KW-0418">Kinase</keyword>
<dbReference type="EMBL" id="PTJC01000005">
    <property type="protein sequence ID" value="PPK87533.1"/>
    <property type="molecule type" value="Genomic_DNA"/>
</dbReference>
<evidence type="ECO:0000256" key="9">
    <source>
        <dbReference type="ARBA" id="ARBA00051245"/>
    </source>
</evidence>
<dbReference type="Pfam" id="PF13614">
    <property type="entry name" value="AAA_31"/>
    <property type="match status" value="1"/>
</dbReference>
<evidence type="ECO:0000256" key="11">
    <source>
        <dbReference type="SAM" id="Phobius"/>
    </source>
</evidence>
<dbReference type="GO" id="GO:0042802">
    <property type="term" value="F:identical protein binding"/>
    <property type="evidence" value="ECO:0007669"/>
    <property type="project" value="UniProtKB-ARBA"/>
</dbReference>
<feature type="domain" description="Tyrosine-protein kinase G-rich" evidence="13">
    <location>
        <begin position="455"/>
        <end position="533"/>
    </location>
</feature>
<evidence type="ECO:0000256" key="7">
    <source>
        <dbReference type="ARBA" id="ARBA00022840"/>
    </source>
</evidence>
<dbReference type="FunFam" id="3.40.50.300:FF:000527">
    <property type="entry name" value="Tyrosine-protein kinase etk"/>
    <property type="match status" value="1"/>
</dbReference>
<dbReference type="PANTHER" id="PTHR32309">
    <property type="entry name" value="TYROSINE-PROTEIN KINASE"/>
    <property type="match status" value="1"/>
</dbReference>
<evidence type="ECO:0000313" key="15">
    <source>
        <dbReference type="Proteomes" id="UP000237662"/>
    </source>
</evidence>
<name>A0A2S6I7Q5_9BACT</name>
<evidence type="ECO:0000256" key="2">
    <source>
        <dbReference type="ARBA" id="ARBA00008883"/>
    </source>
</evidence>
<dbReference type="EC" id="2.7.10.2" evidence="3"/>
<keyword evidence="11" id="KW-1133">Transmembrane helix</keyword>
<dbReference type="InterPro" id="IPR025669">
    <property type="entry name" value="AAA_dom"/>
</dbReference>
<dbReference type="Pfam" id="PF13807">
    <property type="entry name" value="GNVR"/>
    <property type="match status" value="1"/>
</dbReference>
<dbReference type="GO" id="GO:0004715">
    <property type="term" value="F:non-membrane spanning protein tyrosine kinase activity"/>
    <property type="evidence" value="ECO:0007669"/>
    <property type="project" value="UniProtKB-EC"/>
</dbReference>
<protein>
    <recommendedName>
        <fullName evidence="3">non-specific protein-tyrosine kinase</fullName>
        <ecNumber evidence="3">2.7.10.2</ecNumber>
    </recommendedName>
</protein>
<keyword evidence="7" id="KW-0067">ATP-binding</keyword>
<comment type="catalytic activity">
    <reaction evidence="9">
        <text>L-tyrosyl-[protein] + ATP = O-phospho-L-tyrosyl-[protein] + ADP + H(+)</text>
        <dbReference type="Rhea" id="RHEA:10596"/>
        <dbReference type="Rhea" id="RHEA-COMP:10136"/>
        <dbReference type="Rhea" id="RHEA-COMP:20101"/>
        <dbReference type="ChEBI" id="CHEBI:15378"/>
        <dbReference type="ChEBI" id="CHEBI:30616"/>
        <dbReference type="ChEBI" id="CHEBI:46858"/>
        <dbReference type="ChEBI" id="CHEBI:61978"/>
        <dbReference type="ChEBI" id="CHEBI:456216"/>
        <dbReference type="EC" id="2.7.10.2"/>
    </reaction>
</comment>
<comment type="similarity">
    <text evidence="2">Belongs to the etk/wzc family.</text>
</comment>
<evidence type="ECO:0000256" key="3">
    <source>
        <dbReference type="ARBA" id="ARBA00011903"/>
    </source>
</evidence>
<dbReference type="CDD" id="cd05387">
    <property type="entry name" value="BY-kinase"/>
    <property type="match status" value="1"/>
</dbReference>
<proteinExistence type="inferred from homology"/>
<dbReference type="GO" id="GO:0005886">
    <property type="term" value="C:plasma membrane"/>
    <property type="evidence" value="ECO:0007669"/>
    <property type="project" value="UniProtKB-ARBA"/>
</dbReference>
<keyword evidence="5" id="KW-0547">Nucleotide-binding</keyword>
<evidence type="ECO:0000256" key="10">
    <source>
        <dbReference type="SAM" id="Coils"/>
    </source>
</evidence>
<dbReference type="RefSeq" id="WP_104418130.1">
    <property type="nucleotide sequence ID" value="NZ_PTJC01000005.1"/>
</dbReference>
<feature type="coiled-coil region" evidence="10">
    <location>
        <begin position="333"/>
        <end position="360"/>
    </location>
</feature>
<dbReference type="Proteomes" id="UP000237662">
    <property type="component" value="Unassembled WGS sequence"/>
</dbReference>
<sequence length="786" mass="87605">MKNIPEDFAPHNFKTGGPQANPFAPAIQLDFEALINRMLRNWYWFVLAIGICFFLAWLHLRYTTPVYQAQTSMLIEEQSSSGGLSTDVIAQELGFENTYKIDNEIFMLRSKYLMERVVNLLGLDISYFHLGSVRDVEIYKPDQFGLLLVDTVTTTAATANEPIVYGSVMVRFDNANTFSLIRSEGDTASVSYDEPLRIGNRRFLLAIEEGASIIGQPDIYQIIVRKPSDVAGGYNRSLYVAQVESSGVVSLSITDPVPEKATDILNALVAVYEQQIVEEQRQTGGQTVAFIEERLEYVTDELYEVESNVASFKQNANISVDLSTQGSNYLSQMNEADAQLAELQIRRELVEEVRRTLTEENSYDPLPLASEVISGVLSDLIVQYNQLIYERDQSLEFVTESHPTVATFSEQLNNLKESLLRSINSILRETNERATKIEERIAPLQAQMNRLPANEKRLLQIMRQQEIKQNLFIFLMEKREEAAITIAAQTPNTRIIDRASSSPNPVSPNKTMIYLFAFGVGLIVPGGTIFLREVLGTKLGTEKEIMKVFPYPVVGRITQSKDHGSIVVTQNSRNGVAEAFRLLRTNLGFMLPADQPSVIMVTSSVSGEGKSFIASNLSAALALSKKRVVVVGLDMRKPKLATMVSKSDDPTNQVGLSNYLIGQASYEDVIKPTVQEGLHLIASGPIPPNPTELLMDGRMGNLIHRLRQDFDVIILDAPPVGVVTDGLLMKDYINVTLFMVRVGVTPKKSVNYITEIIETGKLPRLNMVINGINPKASYGYGYGYYE</sequence>
<dbReference type="InterPro" id="IPR027417">
    <property type="entry name" value="P-loop_NTPase"/>
</dbReference>
<keyword evidence="15" id="KW-1185">Reference proteome</keyword>
<dbReference type="SUPFAM" id="SSF52540">
    <property type="entry name" value="P-loop containing nucleoside triphosphate hydrolases"/>
    <property type="match status" value="1"/>
</dbReference>
<accession>A0A2S6I7Q5</accession>
<evidence type="ECO:0000259" key="12">
    <source>
        <dbReference type="Pfam" id="PF13614"/>
    </source>
</evidence>
<dbReference type="PANTHER" id="PTHR32309:SF13">
    <property type="entry name" value="FERRIC ENTEROBACTIN TRANSPORT PROTEIN FEPE"/>
    <property type="match status" value="1"/>
</dbReference>